<sequence length="229" mass="25387">MTIKIWAVSDGSCLKTFEGHTAGVSRASFLTRGAQFVSCGFDGLVKLWTIKSNECIATYDQHDEKIWALAIGRKSEMLASGGEDAVINLWPDSTALDKEEIFQKEADAILRGQELENAVTDADYPKAIQLAFELRRPHKLFELFSQLCREMEVSCDKPGEEKKVLNGGGVPDLNERLAEDWILSPPPPGPDQAERWKCPATSQVTKKKVLNGGGVPDLNERLAEDWILL</sequence>
<keyword evidence="2 5" id="KW-0853">WD repeat</keyword>
<dbReference type="EMBL" id="JBBWWR010000015">
    <property type="protein sequence ID" value="KAK8950127.1"/>
    <property type="molecule type" value="Genomic_DNA"/>
</dbReference>
<dbReference type="SUPFAM" id="SSF50978">
    <property type="entry name" value="WD40 repeat-like"/>
    <property type="match status" value="1"/>
</dbReference>
<dbReference type="PROSITE" id="PS50082">
    <property type="entry name" value="WD_REPEATS_2"/>
    <property type="match status" value="2"/>
</dbReference>
<reference evidence="7 8" key="1">
    <citation type="journal article" date="2022" name="Nat. Plants">
        <title>Genomes of leafy and leafless Platanthera orchids illuminate the evolution of mycoheterotrophy.</title>
        <authorList>
            <person name="Li M.H."/>
            <person name="Liu K.W."/>
            <person name="Li Z."/>
            <person name="Lu H.C."/>
            <person name="Ye Q.L."/>
            <person name="Zhang D."/>
            <person name="Wang J.Y."/>
            <person name="Li Y.F."/>
            <person name="Zhong Z.M."/>
            <person name="Liu X."/>
            <person name="Yu X."/>
            <person name="Liu D.K."/>
            <person name="Tu X.D."/>
            <person name="Liu B."/>
            <person name="Hao Y."/>
            <person name="Liao X.Y."/>
            <person name="Jiang Y.T."/>
            <person name="Sun W.H."/>
            <person name="Chen J."/>
            <person name="Chen Y.Q."/>
            <person name="Ai Y."/>
            <person name="Zhai J.W."/>
            <person name="Wu S.S."/>
            <person name="Zhou Z."/>
            <person name="Hsiao Y.Y."/>
            <person name="Wu W.L."/>
            <person name="Chen Y.Y."/>
            <person name="Lin Y.F."/>
            <person name="Hsu J.L."/>
            <person name="Li C.Y."/>
            <person name="Wang Z.W."/>
            <person name="Zhao X."/>
            <person name="Zhong W.Y."/>
            <person name="Ma X.K."/>
            <person name="Ma L."/>
            <person name="Huang J."/>
            <person name="Chen G.Z."/>
            <person name="Huang M.Z."/>
            <person name="Huang L."/>
            <person name="Peng D.H."/>
            <person name="Luo Y.B."/>
            <person name="Zou S.Q."/>
            <person name="Chen S.P."/>
            <person name="Lan S."/>
            <person name="Tsai W.C."/>
            <person name="Van de Peer Y."/>
            <person name="Liu Z.J."/>
        </authorList>
    </citation>
    <scope>NUCLEOTIDE SEQUENCE [LARGE SCALE GENOMIC DNA]</scope>
    <source>
        <strain evidence="7">Lor288</strain>
    </source>
</reference>
<name>A0ABR2LV69_9ASPA</name>
<evidence type="ECO:0000259" key="6">
    <source>
        <dbReference type="Pfam" id="PF08625"/>
    </source>
</evidence>
<dbReference type="Gene3D" id="2.130.10.10">
    <property type="entry name" value="YVTN repeat-like/Quinoprotein amine dehydrogenase"/>
    <property type="match status" value="1"/>
</dbReference>
<dbReference type="InterPro" id="IPR015943">
    <property type="entry name" value="WD40/YVTN_repeat-like_dom_sf"/>
</dbReference>
<dbReference type="Proteomes" id="UP001412067">
    <property type="component" value="Unassembled WGS sequence"/>
</dbReference>
<evidence type="ECO:0000256" key="2">
    <source>
        <dbReference type="ARBA" id="ARBA00022574"/>
    </source>
</evidence>
<keyword evidence="8" id="KW-1185">Reference proteome</keyword>
<evidence type="ECO:0000256" key="1">
    <source>
        <dbReference type="ARBA" id="ARBA00004604"/>
    </source>
</evidence>
<comment type="subcellular location">
    <subcellularLocation>
        <location evidence="1">Nucleus</location>
        <location evidence="1">Nucleolus</location>
    </subcellularLocation>
</comment>
<proteinExistence type="predicted"/>
<dbReference type="PROSITE" id="PS50294">
    <property type="entry name" value="WD_REPEATS_REGION"/>
    <property type="match status" value="2"/>
</dbReference>
<feature type="repeat" description="WD" evidence="5">
    <location>
        <begin position="59"/>
        <end position="90"/>
    </location>
</feature>
<feature type="domain" description="U3 small nucleolar RNA-associated protein 13 C-terminal" evidence="6">
    <location>
        <begin position="113"/>
        <end position="157"/>
    </location>
</feature>
<evidence type="ECO:0000256" key="3">
    <source>
        <dbReference type="ARBA" id="ARBA00022737"/>
    </source>
</evidence>
<keyword evidence="4" id="KW-0539">Nucleus</keyword>
<dbReference type="InterPro" id="IPR013934">
    <property type="entry name" value="Utp13_C"/>
</dbReference>
<protein>
    <recommendedName>
        <fullName evidence="6">U3 small nucleolar RNA-associated protein 13 C-terminal domain-containing protein</fullName>
    </recommendedName>
</protein>
<accession>A0ABR2LV69</accession>
<keyword evidence="3" id="KW-0677">Repeat</keyword>
<organism evidence="7 8">
    <name type="scientific">Platanthera guangdongensis</name>
    <dbReference type="NCBI Taxonomy" id="2320717"/>
    <lineage>
        <taxon>Eukaryota</taxon>
        <taxon>Viridiplantae</taxon>
        <taxon>Streptophyta</taxon>
        <taxon>Embryophyta</taxon>
        <taxon>Tracheophyta</taxon>
        <taxon>Spermatophyta</taxon>
        <taxon>Magnoliopsida</taxon>
        <taxon>Liliopsida</taxon>
        <taxon>Asparagales</taxon>
        <taxon>Orchidaceae</taxon>
        <taxon>Orchidoideae</taxon>
        <taxon>Orchideae</taxon>
        <taxon>Orchidinae</taxon>
        <taxon>Platanthera</taxon>
    </lineage>
</organism>
<evidence type="ECO:0000313" key="7">
    <source>
        <dbReference type="EMBL" id="KAK8950127.1"/>
    </source>
</evidence>
<evidence type="ECO:0000313" key="8">
    <source>
        <dbReference type="Proteomes" id="UP001412067"/>
    </source>
</evidence>
<feature type="repeat" description="WD" evidence="5">
    <location>
        <begin position="17"/>
        <end position="58"/>
    </location>
</feature>
<dbReference type="SMART" id="SM00320">
    <property type="entry name" value="WD40"/>
    <property type="match status" value="2"/>
</dbReference>
<comment type="caution">
    <text evidence="7">The sequence shown here is derived from an EMBL/GenBank/DDBJ whole genome shotgun (WGS) entry which is preliminary data.</text>
</comment>
<dbReference type="InterPro" id="IPR036322">
    <property type="entry name" value="WD40_repeat_dom_sf"/>
</dbReference>
<dbReference type="PANTHER" id="PTHR19854">
    <property type="entry name" value="TRANSDUCIN BETA-LIKE 3"/>
    <property type="match status" value="1"/>
</dbReference>
<evidence type="ECO:0000256" key="4">
    <source>
        <dbReference type="ARBA" id="ARBA00023242"/>
    </source>
</evidence>
<dbReference type="Pfam" id="PF00400">
    <property type="entry name" value="WD40"/>
    <property type="match status" value="2"/>
</dbReference>
<dbReference type="InterPro" id="IPR001680">
    <property type="entry name" value="WD40_rpt"/>
</dbReference>
<gene>
    <name evidence="7" type="ORF">KSP40_PGU015282</name>
</gene>
<dbReference type="PANTHER" id="PTHR19854:SF15">
    <property type="entry name" value="TRANSDUCIN BETA-LIKE PROTEIN 3"/>
    <property type="match status" value="1"/>
</dbReference>
<evidence type="ECO:0000256" key="5">
    <source>
        <dbReference type="PROSITE-ProRule" id="PRU00221"/>
    </source>
</evidence>
<dbReference type="Pfam" id="PF08625">
    <property type="entry name" value="Utp13"/>
    <property type="match status" value="1"/>
</dbReference>